<name>A0A5B0MDC3_PUCGR</name>
<keyword evidence="4" id="KW-1185">Reference proteome</keyword>
<evidence type="ECO:0000313" key="4">
    <source>
        <dbReference type="Proteomes" id="UP000324748"/>
    </source>
</evidence>
<evidence type="ECO:0000313" key="2">
    <source>
        <dbReference type="EMBL" id="KAA1074219.1"/>
    </source>
</evidence>
<proteinExistence type="predicted"/>
<evidence type="ECO:0000313" key="3">
    <source>
        <dbReference type="EMBL" id="KAA1090562.1"/>
    </source>
</evidence>
<gene>
    <name evidence="3" type="ORF">PGT21_005281</name>
    <name evidence="2" type="ORF">PGTUg99_030858</name>
</gene>
<reference evidence="4 5" key="1">
    <citation type="submission" date="2019-05" db="EMBL/GenBank/DDBJ databases">
        <title>Emergence of the Ug99 lineage of the wheat stem rust pathogen through somatic hybridization.</title>
        <authorList>
            <person name="Li F."/>
            <person name="Upadhyaya N.M."/>
            <person name="Sperschneider J."/>
            <person name="Matny O."/>
            <person name="Nguyen-Phuc H."/>
            <person name="Mago R."/>
            <person name="Raley C."/>
            <person name="Miller M.E."/>
            <person name="Silverstein K.A.T."/>
            <person name="Henningsen E."/>
            <person name="Hirsch C.D."/>
            <person name="Visser B."/>
            <person name="Pretorius Z.A."/>
            <person name="Steffenson B.J."/>
            <person name="Schwessinger B."/>
            <person name="Dodds P.N."/>
            <person name="Figueroa M."/>
        </authorList>
    </citation>
    <scope>NUCLEOTIDE SEQUENCE [LARGE SCALE GENOMIC DNA]</scope>
    <source>
        <strain evidence="3">21-0</strain>
        <strain evidence="2 5">Ug99</strain>
    </source>
</reference>
<organism evidence="2 5">
    <name type="scientific">Puccinia graminis f. sp. tritici</name>
    <dbReference type="NCBI Taxonomy" id="56615"/>
    <lineage>
        <taxon>Eukaryota</taxon>
        <taxon>Fungi</taxon>
        <taxon>Dikarya</taxon>
        <taxon>Basidiomycota</taxon>
        <taxon>Pucciniomycotina</taxon>
        <taxon>Pucciniomycetes</taxon>
        <taxon>Pucciniales</taxon>
        <taxon>Pucciniaceae</taxon>
        <taxon>Puccinia</taxon>
    </lineage>
</organism>
<evidence type="ECO:0000256" key="1">
    <source>
        <dbReference type="SAM" id="SignalP"/>
    </source>
</evidence>
<feature type="chain" id="PRO_5036137203" evidence="1">
    <location>
        <begin position="22"/>
        <end position="82"/>
    </location>
</feature>
<keyword evidence="1" id="KW-0732">Signal</keyword>
<comment type="caution">
    <text evidence="2">The sequence shown here is derived from an EMBL/GenBank/DDBJ whole genome shotgun (WGS) entry which is preliminary data.</text>
</comment>
<dbReference type="Proteomes" id="UP000325313">
    <property type="component" value="Unassembled WGS sequence"/>
</dbReference>
<dbReference type="EMBL" id="VDEP01000473">
    <property type="protein sequence ID" value="KAA1074219.1"/>
    <property type="molecule type" value="Genomic_DNA"/>
</dbReference>
<feature type="signal peptide" evidence="1">
    <location>
        <begin position="1"/>
        <end position="21"/>
    </location>
</feature>
<protein>
    <submittedName>
        <fullName evidence="2">Uncharacterized protein</fullName>
    </submittedName>
</protein>
<sequence>MNCLVLRMILMVAALVPVSVGMSTMDQKTIAALEADSVTSLSEPQMPPDGDSVFGINLIRGVCEGCRARGDPCGQWCPSNQK</sequence>
<dbReference type="Proteomes" id="UP000324748">
    <property type="component" value="Unassembled WGS sequence"/>
</dbReference>
<accession>A0A5B0MDC3</accession>
<evidence type="ECO:0000313" key="5">
    <source>
        <dbReference type="Proteomes" id="UP000325313"/>
    </source>
</evidence>
<dbReference type="EMBL" id="VSWC01000092">
    <property type="protein sequence ID" value="KAA1090562.1"/>
    <property type="molecule type" value="Genomic_DNA"/>
</dbReference>
<dbReference type="AlphaFoldDB" id="A0A5B0MDC3"/>